<dbReference type="InterPro" id="IPR003593">
    <property type="entry name" value="AAA+_ATPase"/>
</dbReference>
<evidence type="ECO:0000256" key="3">
    <source>
        <dbReference type="ARBA" id="ARBA00022840"/>
    </source>
</evidence>
<evidence type="ECO:0000256" key="2">
    <source>
        <dbReference type="ARBA" id="ARBA00022741"/>
    </source>
</evidence>
<organism evidence="5 6">
    <name type="scientific">Oligosphaera ethanolica</name>
    <dbReference type="NCBI Taxonomy" id="760260"/>
    <lineage>
        <taxon>Bacteria</taxon>
        <taxon>Pseudomonadati</taxon>
        <taxon>Lentisphaerota</taxon>
        <taxon>Oligosphaeria</taxon>
        <taxon>Oligosphaerales</taxon>
        <taxon>Oligosphaeraceae</taxon>
        <taxon>Oligosphaera</taxon>
    </lineage>
</organism>
<dbReference type="EC" id="3.6.3.-" evidence="5"/>
<evidence type="ECO:0000313" key="6">
    <source>
        <dbReference type="Proteomes" id="UP001238163"/>
    </source>
</evidence>
<dbReference type="SMART" id="SM00382">
    <property type="entry name" value="AAA"/>
    <property type="match status" value="1"/>
</dbReference>
<dbReference type="GO" id="GO:0022857">
    <property type="term" value="F:transmembrane transporter activity"/>
    <property type="evidence" value="ECO:0007669"/>
    <property type="project" value="TreeGrafter"/>
</dbReference>
<name>A0AAE4AQ42_9BACT</name>
<comment type="caution">
    <text evidence="5">The sequence shown here is derived from an EMBL/GenBank/DDBJ whole genome shotgun (WGS) entry which is preliminary data.</text>
</comment>
<reference evidence="5" key="1">
    <citation type="submission" date="2023-07" db="EMBL/GenBank/DDBJ databases">
        <title>Genomic Encyclopedia of Type Strains, Phase IV (KMG-IV): sequencing the most valuable type-strain genomes for metagenomic binning, comparative biology and taxonomic classification.</title>
        <authorList>
            <person name="Goeker M."/>
        </authorList>
    </citation>
    <scope>NUCLEOTIDE SEQUENCE</scope>
    <source>
        <strain evidence="5">DSM 24202</strain>
    </source>
</reference>
<dbReference type="InterPro" id="IPR017911">
    <property type="entry name" value="MacB-like_ATP-bd"/>
</dbReference>
<dbReference type="InterPro" id="IPR027417">
    <property type="entry name" value="P-loop_NTPase"/>
</dbReference>
<gene>
    <name evidence="5" type="ORF">J3R75_003267</name>
</gene>
<protein>
    <submittedName>
        <fullName evidence="5">Lipoprotein-releasing system ATP-binding protein</fullName>
        <ecNumber evidence="5">3.6.3.-</ecNumber>
    </submittedName>
</protein>
<keyword evidence="3 5" id="KW-0067">ATP-binding</keyword>
<dbReference type="GO" id="GO:0016887">
    <property type="term" value="F:ATP hydrolysis activity"/>
    <property type="evidence" value="ECO:0007669"/>
    <property type="project" value="InterPro"/>
</dbReference>
<dbReference type="AlphaFoldDB" id="A0AAE4AQ42"/>
<keyword evidence="1" id="KW-0813">Transport</keyword>
<evidence type="ECO:0000256" key="1">
    <source>
        <dbReference type="ARBA" id="ARBA00022448"/>
    </source>
</evidence>
<dbReference type="PROSITE" id="PS00211">
    <property type="entry name" value="ABC_TRANSPORTER_1"/>
    <property type="match status" value="1"/>
</dbReference>
<dbReference type="RefSeq" id="WP_307263545.1">
    <property type="nucleotide sequence ID" value="NZ_JAUSVL010000001.1"/>
</dbReference>
<dbReference type="CDD" id="cd03255">
    <property type="entry name" value="ABC_MJ0796_LolCDE_FtsE"/>
    <property type="match status" value="1"/>
</dbReference>
<proteinExistence type="predicted"/>
<dbReference type="SUPFAM" id="SSF52540">
    <property type="entry name" value="P-loop containing nucleoside triphosphate hydrolases"/>
    <property type="match status" value="1"/>
</dbReference>
<dbReference type="PANTHER" id="PTHR24220">
    <property type="entry name" value="IMPORT ATP-BINDING PROTEIN"/>
    <property type="match status" value="1"/>
</dbReference>
<evidence type="ECO:0000313" key="5">
    <source>
        <dbReference type="EMBL" id="MDQ0291160.1"/>
    </source>
</evidence>
<sequence length="224" mass="24337">MALEVKHLAKVFSHAGGDVQLFSNLCFSVPDGGSVALVGPSGSGKTTLLRLIAALETPSAGSIVVNGQDVTALRGEAARRFRRQNIGFVYQEHRLLPQLTALENVLLPTLAEKTARKASDFCDEARRLLAAVGMSPRETFFPGEMSGGECQRVALARALILRPTLLLADEPTGQLDAARVEQLLALFQQINRDEGVTIVMATHSRQAMNFMKEQVVLRQDDGRK</sequence>
<dbReference type="InterPro" id="IPR015854">
    <property type="entry name" value="ABC_transpr_LolD-like"/>
</dbReference>
<evidence type="ECO:0000259" key="4">
    <source>
        <dbReference type="PROSITE" id="PS50893"/>
    </source>
</evidence>
<dbReference type="InterPro" id="IPR017871">
    <property type="entry name" value="ABC_transporter-like_CS"/>
</dbReference>
<keyword evidence="6" id="KW-1185">Reference proteome</keyword>
<dbReference type="Proteomes" id="UP001238163">
    <property type="component" value="Unassembled WGS sequence"/>
</dbReference>
<accession>A0AAE4AQ42</accession>
<dbReference type="EMBL" id="JAUSVL010000001">
    <property type="protein sequence ID" value="MDQ0291160.1"/>
    <property type="molecule type" value="Genomic_DNA"/>
</dbReference>
<dbReference type="Gene3D" id="3.40.50.300">
    <property type="entry name" value="P-loop containing nucleotide triphosphate hydrolases"/>
    <property type="match status" value="1"/>
</dbReference>
<dbReference type="GO" id="GO:0005886">
    <property type="term" value="C:plasma membrane"/>
    <property type="evidence" value="ECO:0007669"/>
    <property type="project" value="TreeGrafter"/>
</dbReference>
<dbReference type="InterPro" id="IPR003439">
    <property type="entry name" value="ABC_transporter-like_ATP-bd"/>
</dbReference>
<keyword evidence="5" id="KW-0378">Hydrolase</keyword>
<keyword evidence="2" id="KW-0547">Nucleotide-binding</keyword>
<dbReference type="Pfam" id="PF00005">
    <property type="entry name" value="ABC_tran"/>
    <property type="match status" value="1"/>
</dbReference>
<dbReference type="GO" id="GO:0005524">
    <property type="term" value="F:ATP binding"/>
    <property type="evidence" value="ECO:0007669"/>
    <property type="project" value="UniProtKB-KW"/>
</dbReference>
<keyword evidence="5" id="KW-0449">Lipoprotein</keyword>
<feature type="domain" description="ABC transporter" evidence="4">
    <location>
        <begin position="3"/>
        <end position="224"/>
    </location>
</feature>
<dbReference type="PROSITE" id="PS50893">
    <property type="entry name" value="ABC_TRANSPORTER_2"/>
    <property type="match status" value="1"/>
</dbReference>